<sequence length="329" mass="37408">MPFTITAAQELKLLIVMFFTISAYSLMGFIHYPALKEKGYTPLKDESYLSNGYLDIVIDWIPGMRDIRLKDLPSFVRTTDPNDIMFNFMSESVERAQKASGIVVHTFNALEQEVLDALSTMFPRVYAIGPLASNHYLITYPMTLWNQLGIVYGRKKLVEFGWGLANSKHPFLWIIRPDLVVGESEIFPPEFELETKERSLIASWCPQEEVLNHPSVGGFLTHCGWNSTIEGLCAGVPLLCWPFFADQQTNCKYSCNEWGIGMEINNDVKREEVEKIVRDLMEGDKGKIMKKKVLEWKKLAEEATDPLGSSSINLNNFMSEVLLSKGQML</sequence>
<evidence type="ECO:0000256" key="3">
    <source>
        <dbReference type="RuleBase" id="RU003718"/>
    </source>
</evidence>
<reference evidence="5" key="1">
    <citation type="submission" date="2018-02" db="EMBL/GenBank/DDBJ databases">
        <authorList>
            <person name="Cohen D.B."/>
            <person name="Kent A.D."/>
        </authorList>
    </citation>
    <scope>NUCLEOTIDE SEQUENCE</scope>
</reference>
<dbReference type="InterPro" id="IPR002213">
    <property type="entry name" value="UDP_glucos_trans"/>
</dbReference>
<proteinExistence type="inferred from homology"/>
<name>A0A2N9EX22_FAGSY</name>
<dbReference type="InterPro" id="IPR035595">
    <property type="entry name" value="UDP_glycos_trans_CS"/>
</dbReference>
<organism evidence="5">
    <name type="scientific">Fagus sylvatica</name>
    <name type="common">Beechnut</name>
    <dbReference type="NCBI Taxonomy" id="28930"/>
    <lineage>
        <taxon>Eukaryota</taxon>
        <taxon>Viridiplantae</taxon>
        <taxon>Streptophyta</taxon>
        <taxon>Embryophyta</taxon>
        <taxon>Tracheophyta</taxon>
        <taxon>Spermatophyta</taxon>
        <taxon>Magnoliopsida</taxon>
        <taxon>eudicotyledons</taxon>
        <taxon>Gunneridae</taxon>
        <taxon>Pentapetalae</taxon>
        <taxon>rosids</taxon>
        <taxon>fabids</taxon>
        <taxon>Fagales</taxon>
        <taxon>Fagaceae</taxon>
        <taxon>Fagus</taxon>
    </lineage>
</organism>
<dbReference type="SUPFAM" id="SSF53756">
    <property type="entry name" value="UDP-Glycosyltransferase/glycogen phosphorylase"/>
    <property type="match status" value="1"/>
</dbReference>
<feature type="transmembrane region" description="Helical" evidence="4">
    <location>
        <begin position="12"/>
        <end position="32"/>
    </location>
</feature>
<dbReference type="PANTHER" id="PTHR11926:SF1516">
    <property type="entry name" value="GLYCOSYLTRANSFERASE"/>
    <property type="match status" value="1"/>
</dbReference>
<keyword evidence="2 3" id="KW-0808">Transferase</keyword>
<dbReference type="GO" id="GO:0080043">
    <property type="term" value="F:quercetin 3-O-glucosyltransferase activity"/>
    <property type="evidence" value="ECO:0007669"/>
    <property type="project" value="TreeGrafter"/>
</dbReference>
<dbReference type="Pfam" id="PF00201">
    <property type="entry name" value="UDPGT"/>
    <property type="match status" value="1"/>
</dbReference>
<dbReference type="FunFam" id="3.40.50.2000:FF:000796">
    <property type="entry name" value="Uncharacterized protein"/>
    <property type="match status" value="1"/>
</dbReference>
<dbReference type="EMBL" id="OIVN01000369">
    <property type="protein sequence ID" value="SPC79144.1"/>
    <property type="molecule type" value="Genomic_DNA"/>
</dbReference>
<gene>
    <name evidence="5" type="ORF">FSB_LOCUS7026</name>
</gene>
<dbReference type="AlphaFoldDB" id="A0A2N9EX22"/>
<evidence type="ECO:0000313" key="5">
    <source>
        <dbReference type="EMBL" id="SPC79144.1"/>
    </source>
</evidence>
<dbReference type="Gene3D" id="3.40.50.2000">
    <property type="entry name" value="Glycogen Phosphorylase B"/>
    <property type="match status" value="3"/>
</dbReference>
<keyword evidence="4" id="KW-1133">Transmembrane helix</keyword>
<evidence type="ECO:0000256" key="2">
    <source>
        <dbReference type="ARBA" id="ARBA00022679"/>
    </source>
</evidence>
<dbReference type="PANTHER" id="PTHR11926">
    <property type="entry name" value="GLUCOSYL/GLUCURONOSYL TRANSFERASES"/>
    <property type="match status" value="1"/>
</dbReference>
<accession>A0A2N9EX22</accession>
<keyword evidence="3" id="KW-0328">Glycosyltransferase</keyword>
<dbReference type="PROSITE" id="PS00375">
    <property type="entry name" value="UDPGT"/>
    <property type="match status" value="1"/>
</dbReference>
<dbReference type="GO" id="GO:0080044">
    <property type="term" value="F:quercetin 7-O-glucosyltransferase activity"/>
    <property type="evidence" value="ECO:0007669"/>
    <property type="project" value="TreeGrafter"/>
</dbReference>
<evidence type="ECO:0000256" key="1">
    <source>
        <dbReference type="ARBA" id="ARBA00009995"/>
    </source>
</evidence>
<comment type="similarity">
    <text evidence="1 3">Belongs to the UDP-glycosyltransferase family.</text>
</comment>
<protein>
    <submittedName>
        <fullName evidence="5">Uncharacterized protein</fullName>
    </submittedName>
</protein>
<keyword evidence="4" id="KW-0812">Transmembrane</keyword>
<evidence type="ECO:0000256" key="4">
    <source>
        <dbReference type="SAM" id="Phobius"/>
    </source>
</evidence>
<keyword evidence="4" id="KW-0472">Membrane</keyword>
<dbReference type="CDD" id="cd03784">
    <property type="entry name" value="GT1_Gtf-like"/>
    <property type="match status" value="1"/>
</dbReference>